<comment type="caution">
    <text evidence="1">The sequence shown here is derived from an EMBL/GenBank/DDBJ whole genome shotgun (WGS) entry which is preliminary data.</text>
</comment>
<reference evidence="1 2" key="1">
    <citation type="submission" date="2018-10" db="EMBL/GenBank/DDBJ databases">
        <title>Draft genome sequence of the microsporidian Tubulinosema ratisbonensis.</title>
        <authorList>
            <person name="Polonais V."/>
            <person name="Peyretaillade E."/>
            <person name="Niehus S."/>
            <person name="Wawrzyniak I."/>
            <person name="Franchet A."/>
            <person name="Gaspin C."/>
            <person name="Reichstadt M."/>
            <person name="Belser C."/>
            <person name="Labadie K."/>
            <person name="Delbac F."/>
            <person name="Ferrandon D."/>
        </authorList>
    </citation>
    <scope>NUCLEOTIDE SEQUENCE [LARGE SCALE GENOMIC DNA]</scope>
    <source>
        <strain evidence="1 2">Franzen</strain>
    </source>
</reference>
<protein>
    <submittedName>
        <fullName evidence="1">Uncharacterized protein</fullName>
    </submittedName>
</protein>
<keyword evidence="2" id="KW-1185">Reference proteome</keyword>
<evidence type="ECO:0000313" key="2">
    <source>
        <dbReference type="Proteomes" id="UP000282876"/>
    </source>
</evidence>
<dbReference type="EMBL" id="RCSS01000350">
    <property type="protein sequence ID" value="RVD91968.1"/>
    <property type="molecule type" value="Genomic_DNA"/>
</dbReference>
<accession>A0A437ALK5</accession>
<organism evidence="1 2">
    <name type="scientific">Tubulinosema ratisbonensis</name>
    <dbReference type="NCBI Taxonomy" id="291195"/>
    <lineage>
        <taxon>Eukaryota</taxon>
        <taxon>Fungi</taxon>
        <taxon>Fungi incertae sedis</taxon>
        <taxon>Microsporidia</taxon>
        <taxon>Tubulinosematoidea</taxon>
        <taxon>Tubulinosematidae</taxon>
        <taxon>Tubulinosema</taxon>
    </lineage>
</organism>
<proteinExistence type="predicted"/>
<dbReference type="AlphaFoldDB" id="A0A437ALK5"/>
<dbReference type="OrthoDB" id="2188744at2759"/>
<sequence>MNNNLSQQSNSYLDLTLLHETSSELASSKYPIKKTTLKIQFVKHCQLNKINTFLITVIRKVGMFYSAFDQSTYFLLKSKENLLPNKKYLIYGKVNHKKIYLVYAEFVELINYKKILHELL</sequence>
<dbReference type="Proteomes" id="UP000282876">
    <property type="component" value="Unassembled WGS sequence"/>
</dbReference>
<evidence type="ECO:0000313" key="1">
    <source>
        <dbReference type="EMBL" id="RVD91968.1"/>
    </source>
</evidence>
<dbReference type="VEuPathDB" id="MicrosporidiaDB:TUBRATIS_15490"/>
<gene>
    <name evidence="1" type="ORF">TUBRATIS_15490</name>
</gene>
<name>A0A437ALK5_9MICR</name>